<reference evidence="2" key="1">
    <citation type="journal article" date="2019" name="Sci. Rep.">
        <title>Draft genome of Tanacetum cinerariifolium, the natural source of mosquito coil.</title>
        <authorList>
            <person name="Yamashiro T."/>
            <person name="Shiraishi A."/>
            <person name="Satake H."/>
            <person name="Nakayama K."/>
        </authorList>
    </citation>
    <scope>NUCLEOTIDE SEQUENCE</scope>
</reference>
<sequence length="322" mass="34867">MNGWVDDNDDVKEEDDENKDIDIEEDDDAEIIFPYEVQGDQTPPPRNESSDSVFEADEADDEIVEEADDELEVEEAGVGPEVEEAGDEPEAEGADVELEAEEPDGESSTARDPQFVGGLAPWALRRDLEALRRHERIREAESETSRTEIAFGAGGSGGASGSGGAGGSGGTGRNTDGTGVRGAGPTVPELTRCTYATFIKCDPLPFNGTEGAVGLCQWFEKLESVFQISECKEKDMVKFAMATLRGRALTWWNGRTKAMGIEAANSTPWSESATINDAVRLAYQLAGQLIQDKADEATEGEKRKGEGDRGSHSDNRHEHNRH</sequence>
<proteinExistence type="predicted"/>
<feature type="compositionally biased region" description="Acidic residues" evidence="1">
    <location>
        <begin position="1"/>
        <end position="30"/>
    </location>
</feature>
<evidence type="ECO:0000313" key="2">
    <source>
        <dbReference type="EMBL" id="GFB03076.1"/>
    </source>
</evidence>
<accession>A0A699KS39</accession>
<evidence type="ECO:0000256" key="1">
    <source>
        <dbReference type="SAM" id="MobiDB-lite"/>
    </source>
</evidence>
<name>A0A699KS39_TANCI</name>
<feature type="region of interest" description="Disordered" evidence="1">
    <location>
        <begin position="136"/>
        <end position="184"/>
    </location>
</feature>
<feature type="region of interest" description="Disordered" evidence="1">
    <location>
        <begin position="1"/>
        <end position="116"/>
    </location>
</feature>
<feature type="compositionally biased region" description="Gly residues" evidence="1">
    <location>
        <begin position="152"/>
        <end position="172"/>
    </location>
</feature>
<protein>
    <submittedName>
        <fullName evidence="2">Putative reverse transcriptase domain-containing protein</fullName>
    </submittedName>
</protein>
<organism evidence="2">
    <name type="scientific">Tanacetum cinerariifolium</name>
    <name type="common">Dalmatian daisy</name>
    <name type="synonym">Chrysanthemum cinerariifolium</name>
    <dbReference type="NCBI Taxonomy" id="118510"/>
    <lineage>
        <taxon>Eukaryota</taxon>
        <taxon>Viridiplantae</taxon>
        <taxon>Streptophyta</taxon>
        <taxon>Embryophyta</taxon>
        <taxon>Tracheophyta</taxon>
        <taxon>Spermatophyta</taxon>
        <taxon>Magnoliopsida</taxon>
        <taxon>eudicotyledons</taxon>
        <taxon>Gunneridae</taxon>
        <taxon>Pentapetalae</taxon>
        <taxon>asterids</taxon>
        <taxon>campanulids</taxon>
        <taxon>Asterales</taxon>
        <taxon>Asteraceae</taxon>
        <taxon>Asteroideae</taxon>
        <taxon>Anthemideae</taxon>
        <taxon>Anthemidinae</taxon>
        <taxon>Tanacetum</taxon>
    </lineage>
</organism>
<gene>
    <name evidence="2" type="ORF">Tci_675047</name>
</gene>
<keyword evidence="2" id="KW-0808">Transferase</keyword>
<dbReference type="GO" id="GO:0003964">
    <property type="term" value="F:RNA-directed DNA polymerase activity"/>
    <property type="evidence" value="ECO:0007669"/>
    <property type="project" value="UniProtKB-KW"/>
</dbReference>
<feature type="region of interest" description="Disordered" evidence="1">
    <location>
        <begin position="293"/>
        <end position="322"/>
    </location>
</feature>
<keyword evidence="2" id="KW-0695">RNA-directed DNA polymerase</keyword>
<dbReference type="AlphaFoldDB" id="A0A699KS39"/>
<keyword evidence="2" id="KW-0548">Nucleotidyltransferase</keyword>
<dbReference type="EMBL" id="BKCJ010537227">
    <property type="protein sequence ID" value="GFB03076.1"/>
    <property type="molecule type" value="Genomic_DNA"/>
</dbReference>
<feature type="compositionally biased region" description="Basic and acidic residues" evidence="1">
    <location>
        <begin position="136"/>
        <end position="146"/>
    </location>
</feature>
<feature type="compositionally biased region" description="Acidic residues" evidence="1">
    <location>
        <begin position="54"/>
        <end position="105"/>
    </location>
</feature>
<comment type="caution">
    <text evidence="2">The sequence shown here is derived from an EMBL/GenBank/DDBJ whole genome shotgun (WGS) entry which is preliminary data.</text>
</comment>